<dbReference type="GO" id="GO:1990281">
    <property type="term" value="C:efflux pump complex"/>
    <property type="evidence" value="ECO:0007669"/>
    <property type="project" value="TreeGrafter"/>
</dbReference>
<dbReference type="EMBL" id="JADZGI010000010">
    <property type="protein sequence ID" value="MBH0115170.1"/>
    <property type="molecule type" value="Genomic_DNA"/>
</dbReference>
<dbReference type="AlphaFoldDB" id="A0A931HFG4"/>
<evidence type="ECO:0000313" key="3">
    <source>
        <dbReference type="EMBL" id="MBH0115170.1"/>
    </source>
</evidence>
<sequence>MLLQSLEESALSSRFLGAGLSVLALPLSLAACSKADGDPRTEPPLVRVMTSASQGGTNREFTGIVAARVQSDLGFRVGGKVIERLVNAGKLVRRGQPLMRIDQTDLALATRASQEAVRAARARSVQTAADEKRLRDLVGAGAVSASTYDQAKAAADSARAQLAAAEAQARVSRNEANYSLLVADADGTVVETLAEPGQVVAAGQVVVRLARSGPREALVQLPETIRPAVGSPARARTYGGATGTARLRQLSDAADPATRTFEARYVLEGAPADAPLGSTVTVSLAQPGEASSTVVPLGAILDEGKGPGVWVIRSGSPAKIAWRPVKIAAVGEETATIASGLKAGERFVAMGAHMLHAGQAVRIAPVPGATQ</sequence>
<dbReference type="Proteomes" id="UP000617634">
    <property type="component" value="Unassembled WGS sequence"/>
</dbReference>
<comment type="similarity">
    <text evidence="1">Belongs to the membrane fusion protein (MFP) (TC 8.A.1) family.</text>
</comment>
<dbReference type="GO" id="GO:0015562">
    <property type="term" value="F:efflux transmembrane transporter activity"/>
    <property type="evidence" value="ECO:0007669"/>
    <property type="project" value="TreeGrafter"/>
</dbReference>
<dbReference type="NCBIfam" id="TIGR01730">
    <property type="entry name" value="RND_mfp"/>
    <property type="match status" value="1"/>
</dbReference>
<dbReference type="Gene3D" id="2.40.420.20">
    <property type="match status" value="1"/>
</dbReference>
<accession>A0A931HFG4</accession>
<reference evidence="3" key="1">
    <citation type="submission" date="2020-11" db="EMBL/GenBank/DDBJ databases">
        <title>Novosphingobium aureum sp. nov., a marine bacterium isolated from sediment of a salt flat.</title>
        <authorList>
            <person name="Yoo Y."/>
            <person name="Kim J.-J."/>
        </authorList>
    </citation>
    <scope>NUCLEOTIDE SEQUENCE</scope>
    <source>
        <strain evidence="3">YJ-S2-02</strain>
    </source>
</reference>
<dbReference type="Gene3D" id="2.40.30.170">
    <property type="match status" value="1"/>
</dbReference>
<evidence type="ECO:0000256" key="2">
    <source>
        <dbReference type="SAM" id="Coils"/>
    </source>
</evidence>
<evidence type="ECO:0000256" key="1">
    <source>
        <dbReference type="ARBA" id="ARBA00009477"/>
    </source>
</evidence>
<feature type="coiled-coil region" evidence="2">
    <location>
        <begin position="148"/>
        <end position="175"/>
    </location>
</feature>
<dbReference type="PANTHER" id="PTHR30469:SF18">
    <property type="entry name" value="RESISTANCE-NODULATION-CELL DIVISION (RND) EFFLUX MEMBRANE FUSION PROTEIN-RELATED"/>
    <property type="match status" value="1"/>
</dbReference>
<keyword evidence="4" id="KW-1185">Reference proteome</keyword>
<dbReference type="SUPFAM" id="SSF111369">
    <property type="entry name" value="HlyD-like secretion proteins"/>
    <property type="match status" value="1"/>
</dbReference>
<evidence type="ECO:0000313" key="4">
    <source>
        <dbReference type="Proteomes" id="UP000617634"/>
    </source>
</evidence>
<organism evidence="3 4">
    <name type="scientific">Novosphingobium aureum</name>
    <dbReference type="NCBI Taxonomy" id="2792964"/>
    <lineage>
        <taxon>Bacteria</taxon>
        <taxon>Pseudomonadati</taxon>
        <taxon>Pseudomonadota</taxon>
        <taxon>Alphaproteobacteria</taxon>
        <taxon>Sphingomonadales</taxon>
        <taxon>Sphingomonadaceae</taxon>
        <taxon>Novosphingobium</taxon>
    </lineage>
</organism>
<keyword evidence="2" id="KW-0175">Coiled coil</keyword>
<protein>
    <submittedName>
        <fullName evidence="3">Efflux RND transporter periplasmic adaptor subunit</fullName>
    </submittedName>
</protein>
<dbReference type="Gene3D" id="2.40.50.100">
    <property type="match status" value="1"/>
</dbReference>
<dbReference type="PANTHER" id="PTHR30469">
    <property type="entry name" value="MULTIDRUG RESISTANCE PROTEIN MDTA"/>
    <property type="match status" value="1"/>
</dbReference>
<name>A0A931HFG4_9SPHN</name>
<proteinExistence type="inferred from homology"/>
<comment type="caution">
    <text evidence="3">The sequence shown here is derived from an EMBL/GenBank/DDBJ whole genome shotgun (WGS) entry which is preliminary data.</text>
</comment>
<dbReference type="Gene3D" id="1.10.287.470">
    <property type="entry name" value="Helix hairpin bin"/>
    <property type="match status" value="1"/>
</dbReference>
<gene>
    <name evidence="3" type="ORF">I5E68_19690</name>
</gene>
<dbReference type="InterPro" id="IPR006143">
    <property type="entry name" value="RND_pump_MFP"/>
</dbReference>